<feature type="transmembrane region" description="Helical" evidence="1">
    <location>
        <begin position="103"/>
        <end position="124"/>
    </location>
</feature>
<proteinExistence type="predicted"/>
<dbReference type="EMBL" id="CP070872">
    <property type="protein sequence ID" value="QSE76467.1"/>
    <property type="molecule type" value="Genomic_DNA"/>
</dbReference>
<dbReference type="AlphaFoldDB" id="A0AA45QR50"/>
<evidence type="ECO:0000313" key="3">
    <source>
        <dbReference type="Proteomes" id="UP000663608"/>
    </source>
</evidence>
<reference evidence="2 3" key="1">
    <citation type="submission" date="2021-02" db="EMBL/GenBank/DDBJ databases">
        <title>Complete genome sequence of Lactococcus lactis strain K_LL004.</title>
        <authorList>
            <person name="Kim H.B."/>
        </authorList>
    </citation>
    <scope>NUCLEOTIDE SEQUENCE [LARGE SCALE GENOMIC DNA]</scope>
    <source>
        <strain evidence="2 3">K_LL004</strain>
    </source>
</reference>
<feature type="transmembrane region" description="Helical" evidence="1">
    <location>
        <begin position="68"/>
        <end position="91"/>
    </location>
</feature>
<evidence type="ECO:0000256" key="1">
    <source>
        <dbReference type="SAM" id="Phobius"/>
    </source>
</evidence>
<evidence type="ECO:0000313" key="2">
    <source>
        <dbReference type="EMBL" id="QSE76467.1"/>
    </source>
</evidence>
<name>A0AA45QR50_9LACT</name>
<sequence>MNKIIWCIFIPTLIFAGLLLTAGFLVETHVFFWFQNFEMLYLYSTLILTFIGFRLWRMGVQFRSIKELRVLFGLLFVVFATDVSNTTLYLLSGQGLLWENRQISPAGAAFIGSLILLTFAFIGLRTQIRLAHVKSQ</sequence>
<dbReference type="Proteomes" id="UP000663608">
    <property type="component" value="Chromosome"/>
</dbReference>
<feature type="transmembrane region" description="Helical" evidence="1">
    <location>
        <begin position="40"/>
        <end position="56"/>
    </location>
</feature>
<keyword evidence="3" id="KW-1185">Reference proteome</keyword>
<keyword evidence="1" id="KW-1133">Transmembrane helix</keyword>
<accession>A0AA45QR50</accession>
<organism evidence="2 3">
    <name type="scientific">Lactococcus taiwanensis</name>
    <dbReference type="NCBI Taxonomy" id="1151742"/>
    <lineage>
        <taxon>Bacteria</taxon>
        <taxon>Bacillati</taxon>
        <taxon>Bacillota</taxon>
        <taxon>Bacilli</taxon>
        <taxon>Lactobacillales</taxon>
        <taxon>Streptococcaceae</taxon>
        <taxon>Lactococcus</taxon>
    </lineage>
</organism>
<dbReference type="RefSeq" id="WP_205871844.1">
    <property type="nucleotide sequence ID" value="NZ_CP070872.1"/>
</dbReference>
<keyword evidence="1" id="KW-0472">Membrane</keyword>
<dbReference type="KEGG" id="lti:JW886_08375"/>
<feature type="transmembrane region" description="Helical" evidence="1">
    <location>
        <begin position="12"/>
        <end position="34"/>
    </location>
</feature>
<keyword evidence="1" id="KW-0812">Transmembrane</keyword>
<gene>
    <name evidence="2" type="ORF">JW886_08375</name>
</gene>
<protein>
    <submittedName>
        <fullName evidence="2">Uncharacterized protein</fullName>
    </submittedName>
</protein>